<dbReference type="AlphaFoldDB" id="A0A834SNW9"/>
<evidence type="ECO:0000256" key="2">
    <source>
        <dbReference type="ARBA" id="ARBA00022448"/>
    </source>
</evidence>
<keyword evidence="4 11" id="KW-1133">Transmembrane helix</keyword>
<feature type="domain" description="Ionotropic glutamate receptor C-terminal" evidence="12">
    <location>
        <begin position="2"/>
        <end position="254"/>
    </location>
</feature>
<evidence type="ECO:0000256" key="7">
    <source>
        <dbReference type="ARBA" id="ARBA00023170"/>
    </source>
</evidence>
<keyword evidence="2" id="KW-0813">Transport</keyword>
<evidence type="ECO:0000256" key="11">
    <source>
        <dbReference type="SAM" id="Phobius"/>
    </source>
</evidence>
<keyword evidence="8" id="KW-0325">Glycoprotein</keyword>
<accession>A0A834SNW9</accession>
<evidence type="ECO:0000256" key="6">
    <source>
        <dbReference type="ARBA" id="ARBA00023136"/>
    </source>
</evidence>
<dbReference type="Proteomes" id="UP000634136">
    <property type="component" value="Unassembled WGS sequence"/>
</dbReference>
<evidence type="ECO:0000256" key="10">
    <source>
        <dbReference type="ARBA" id="ARBA00023303"/>
    </source>
</evidence>
<evidence type="ECO:0000259" key="12">
    <source>
        <dbReference type="SMART" id="SM00079"/>
    </source>
</evidence>
<keyword evidence="14" id="KW-1185">Reference proteome</keyword>
<dbReference type="Gene3D" id="3.40.190.10">
    <property type="entry name" value="Periplasmic binding protein-like II"/>
    <property type="match status" value="2"/>
</dbReference>
<dbReference type="EMBL" id="JAAIUW010000012">
    <property type="protein sequence ID" value="KAF7806606.1"/>
    <property type="molecule type" value="Genomic_DNA"/>
</dbReference>
<name>A0A834SNW9_9FABA</name>
<dbReference type="SMART" id="SM00079">
    <property type="entry name" value="PBPe"/>
    <property type="match status" value="1"/>
</dbReference>
<evidence type="ECO:0000256" key="5">
    <source>
        <dbReference type="ARBA" id="ARBA00023065"/>
    </source>
</evidence>
<gene>
    <name evidence="13" type="ORF">G2W53_038767</name>
</gene>
<keyword evidence="6 11" id="KW-0472">Membrane</keyword>
<dbReference type="Pfam" id="PF00060">
    <property type="entry name" value="Lig_chan"/>
    <property type="match status" value="1"/>
</dbReference>
<keyword evidence="3 11" id="KW-0812">Transmembrane</keyword>
<comment type="subcellular location">
    <subcellularLocation>
        <location evidence="1">Membrane</location>
        <topology evidence="1">Multi-pass membrane protein</topology>
    </subcellularLocation>
</comment>
<dbReference type="SUPFAM" id="SSF53850">
    <property type="entry name" value="Periplasmic binding protein-like II"/>
    <property type="match status" value="1"/>
</dbReference>
<dbReference type="InterPro" id="IPR001320">
    <property type="entry name" value="Iontro_rcpt_C"/>
</dbReference>
<evidence type="ECO:0000256" key="9">
    <source>
        <dbReference type="ARBA" id="ARBA00023286"/>
    </source>
</evidence>
<evidence type="ECO:0000256" key="3">
    <source>
        <dbReference type="ARBA" id="ARBA00022692"/>
    </source>
</evidence>
<keyword evidence="10" id="KW-0407">Ion channel</keyword>
<proteinExistence type="predicted"/>
<dbReference type="PANTHER" id="PTHR18966">
    <property type="entry name" value="IONOTROPIC GLUTAMATE RECEPTOR"/>
    <property type="match status" value="1"/>
</dbReference>
<organism evidence="13 14">
    <name type="scientific">Senna tora</name>
    <dbReference type="NCBI Taxonomy" id="362788"/>
    <lineage>
        <taxon>Eukaryota</taxon>
        <taxon>Viridiplantae</taxon>
        <taxon>Streptophyta</taxon>
        <taxon>Embryophyta</taxon>
        <taxon>Tracheophyta</taxon>
        <taxon>Spermatophyta</taxon>
        <taxon>Magnoliopsida</taxon>
        <taxon>eudicotyledons</taxon>
        <taxon>Gunneridae</taxon>
        <taxon>Pentapetalae</taxon>
        <taxon>rosids</taxon>
        <taxon>fabids</taxon>
        <taxon>Fabales</taxon>
        <taxon>Fabaceae</taxon>
        <taxon>Caesalpinioideae</taxon>
        <taxon>Cassia clade</taxon>
        <taxon>Senna</taxon>
    </lineage>
</organism>
<keyword evidence="9" id="KW-1071">Ligand-gated ion channel</keyword>
<keyword evidence="5" id="KW-0406">Ion transport</keyword>
<comment type="caution">
    <text evidence="13">The sequence shown here is derived from an EMBL/GenBank/DDBJ whole genome shotgun (WGS) entry which is preliminary data.</text>
</comment>
<sequence>MAGDTELKVKIEMVDGVVGDVTITANRTNYVEFTHPYMESGGAIQFMERGNANADHARLQNSTHKEMLRGVSIVTLPLAQVVLPQRESVSKKSSRFVLVTWLILAFVLMQSYSASLSSFLTVGQLRANLVNDMKSIGYQCGSEYLRKLLEDQLSFKAERLRPLCSIEEYREALDRGRYNGGVDAIFDEVPYIKVFLNQYGSSNYTMVGPRYHTNGGFGFAFPRYSNLTFEFSRAILNMSDSMEMKKIERRYFGRSDEDEVVASSSSDTPSLTTRSFSGLFMITGILTSLALMVSERHVILKKVMSARKYLFISRSAKPSLESGSGDGSISRRNVGTAAQYDVVVGDVTIVANRSKRGSREELLEIRTNGLATIDIRIDAKLHCELDFNVDGGSASTQFSERE</sequence>
<evidence type="ECO:0000313" key="14">
    <source>
        <dbReference type="Proteomes" id="UP000634136"/>
    </source>
</evidence>
<dbReference type="OrthoDB" id="5984008at2759"/>
<dbReference type="GO" id="GO:0015276">
    <property type="term" value="F:ligand-gated monoatomic ion channel activity"/>
    <property type="evidence" value="ECO:0007669"/>
    <property type="project" value="InterPro"/>
</dbReference>
<evidence type="ECO:0000313" key="13">
    <source>
        <dbReference type="EMBL" id="KAF7806606.1"/>
    </source>
</evidence>
<feature type="transmembrane region" description="Helical" evidence="11">
    <location>
        <begin position="96"/>
        <end position="114"/>
    </location>
</feature>
<evidence type="ECO:0000256" key="1">
    <source>
        <dbReference type="ARBA" id="ARBA00004141"/>
    </source>
</evidence>
<protein>
    <submittedName>
        <fullName evidence="13">Glutamate receptor 2.9-like</fullName>
    </submittedName>
</protein>
<keyword evidence="7 13" id="KW-0675">Receptor</keyword>
<evidence type="ECO:0000256" key="8">
    <source>
        <dbReference type="ARBA" id="ARBA00023180"/>
    </source>
</evidence>
<dbReference type="InterPro" id="IPR015683">
    <property type="entry name" value="Ionotropic_Glu_rcpt"/>
</dbReference>
<evidence type="ECO:0000256" key="4">
    <source>
        <dbReference type="ARBA" id="ARBA00022989"/>
    </source>
</evidence>
<reference evidence="13" key="1">
    <citation type="submission" date="2020-09" db="EMBL/GenBank/DDBJ databases">
        <title>Genome-Enabled Discovery of Anthraquinone Biosynthesis in Senna tora.</title>
        <authorList>
            <person name="Kang S.-H."/>
            <person name="Pandey R.P."/>
            <person name="Lee C.-M."/>
            <person name="Sim J.-S."/>
            <person name="Jeong J.-T."/>
            <person name="Choi B.-S."/>
            <person name="Jung M."/>
            <person name="Ginzburg D."/>
            <person name="Zhao K."/>
            <person name="Won S.Y."/>
            <person name="Oh T.-J."/>
            <person name="Yu Y."/>
            <person name="Kim N.-H."/>
            <person name="Lee O.R."/>
            <person name="Lee T.-H."/>
            <person name="Bashyal P."/>
            <person name="Kim T.-S."/>
            <person name="Lee W.-H."/>
            <person name="Kawkins C."/>
            <person name="Kim C.-K."/>
            <person name="Kim J.S."/>
            <person name="Ahn B.O."/>
            <person name="Rhee S.Y."/>
            <person name="Sohng J.K."/>
        </authorList>
    </citation>
    <scope>NUCLEOTIDE SEQUENCE</scope>
    <source>
        <tissue evidence="13">Leaf</tissue>
    </source>
</reference>
<dbReference type="GO" id="GO:0016020">
    <property type="term" value="C:membrane"/>
    <property type="evidence" value="ECO:0007669"/>
    <property type="project" value="UniProtKB-SubCell"/>
</dbReference>